<evidence type="ECO:0000256" key="10">
    <source>
        <dbReference type="ARBA" id="ARBA00023049"/>
    </source>
</evidence>
<dbReference type="Proteomes" id="UP000282674">
    <property type="component" value="Unassembled WGS sequence"/>
</dbReference>
<evidence type="ECO:0000259" key="15">
    <source>
        <dbReference type="Pfam" id="PF17900"/>
    </source>
</evidence>
<comment type="caution">
    <text evidence="16">The sequence shown here is derived from an EMBL/GenBank/DDBJ whole genome shotgun (WGS) entry which is preliminary data.</text>
</comment>
<dbReference type="SUPFAM" id="SSF63737">
    <property type="entry name" value="Leukotriene A4 hydrolase N-terminal domain"/>
    <property type="match status" value="1"/>
</dbReference>
<feature type="domain" description="Aminopeptidase N-like N-terminal" evidence="15">
    <location>
        <begin position="57"/>
        <end position="229"/>
    </location>
</feature>
<evidence type="ECO:0000256" key="1">
    <source>
        <dbReference type="ARBA" id="ARBA00000098"/>
    </source>
</evidence>
<dbReference type="RefSeq" id="WP_122194599.1">
    <property type="nucleotide sequence ID" value="NZ_JBHSKC010000006.1"/>
</dbReference>
<dbReference type="Gene3D" id="1.10.390.10">
    <property type="entry name" value="Neutral Protease Domain 2"/>
    <property type="match status" value="1"/>
</dbReference>
<dbReference type="CDD" id="cd09603">
    <property type="entry name" value="M1_APN_like"/>
    <property type="match status" value="1"/>
</dbReference>
<dbReference type="Pfam" id="PF01433">
    <property type="entry name" value="Peptidase_M1"/>
    <property type="match status" value="1"/>
</dbReference>
<dbReference type="Gene3D" id="2.60.40.1730">
    <property type="entry name" value="tricorn interacting facor f3 domain"/>
    <property type="match status" value="1"/>
</dbReference>
<dbReference type="PANTHER" id="PTHR11533">
    <property type="entry name" value="PROTEASE M1 ZINC METALLOPROTEASE"/>
    <property type="match status" value="1"/>
</dbReference>
<evidence type="ECO:0000256" key="11">
    <source>
        <dbReference type="ARBA" id="ARBA00029811"/>
    </source>
</evidence>
<evidence type="ECO:0000259" key="14">
    <source>
        <dbReference type="Pfam" id="PF01433"/>
    </source>
</evidence>
<dbReference type="InterPro" id="IPR050344">
    <property type="entry name" value="Peptidase_M1_aminopeptidases"/>
</dbReference>
<dbReference type="EMBL" id="RFFG01000018">
    <property type="protein sequence ID" value="RMI44537.1"/>
    <property type="molecule type" value="Genomic_DNA"/>
</dbReference>
<evidence type="ECO:0000256" key="3">
    <source>
        <dbReference type="ARBA" id="ARBA00010136"/>
    </source>
</evidence>
<evidence type="ECO:0000256" key="6">
    <source>
        <dbReference type="ARBA" id="ARBA00022670"/>
    </source>
</evidence>
<dbReference type="OrthoDB" id="100605at2"/>
<evidence type="ECO:0000256" key="13">
    <source>
        <dbReference type="SAM" id="SignalP"/>
    </source>
</evidence>
<dbReference type="EC" id="3.4.11.2" evidence="4"/>
<keyword evidence="10" id="KW-0482">Metalloprotease</keyword>
<dbReference type="InterPro" id="IPR027268">
    <property type="entry name" value="Peptidase_M4/M1_CTD_sf"/>
</dbReference>
<dbReference type="AlphaFoldDB" id="A0A3M2M4B0"/>
<dbReference type="InterPro" id="IPR014782">
    <property type="entry name" value="Peptidase_M1_dom"/>
</dbReference>
<evidence type="ECO:0000256" key="5">
    <source>
        <dbReference type="ARBA" id="ARBA00015611"/>
    </source>
</evidence>
<feature type="domain" description="Peptidase M1 membrane alanine aminopeptidase" evidence="14">
    <location>
        <begin position="328"/>
        <end position="467"/>
    </location>
</feature>
<gene>
    <name evidence="16" type="ORF">EBO15_12945</name>
</gene>
<dbReference type="SUPFAM" id="SSF55486">
    <property type="entry name" value="Metalloproteases ('zincins'), catalytic domain"/>
    <property type="match status" value="1"/>
</dbReference>
<reference evidence="16 17" key="1">
    <citation type="submission" date="2018-10" db="EMBL/GenBank/DDBJ databases">
        <title>Isolation from soil.</title>
        <authorList>
            <person name="Hu J."/>
        </authorList>
    </citation>
    <scope>NUCLEOTIDE SEQUENCE [LARGE SCALE GENOMIC DNA]</scope>
    <source>
        <strain evidence="16 17">NEAU-Ht49</strain>
    </source>
</reference>
<evidence type="ECO:0000256" key="8">
    <source>
        <dbReference type="ARBA" id="ARBA00022801"/>
    </source>
</evidence>
<organism evidence="16 17">
    <name type="scientific">Actinomadura harenae</name>
    <dbReference type="NCBI Taxonomy" id="2483351"/>
    <lineage>
        <taxon>Bacteria</taxon>
        <taxon>Bacillati</taxon>
        <taxon>Actinomycetota</taxon>
        <taxon>Actinomycetes</taxon>
        <taxon>Streptosporangiales</taxon>
        <taxon>Thermomonosporaceae</taxon>
        <taxon>Actinomadura</taxon>
    </lineage>
</organism>
<comment type="similarity">
    <text evidence="3">Belongs to the peptidase M1 family.</text>
</comment>
<evidence type="ECO:0000256" key="12">
    <source>
        <dbReference type="ARBA" id="ARBA00031533"/>
    </source>
</evidence>
<evidence type="ECO:0000313" key="16">
    <source>
        <dbReference type="EMBL" id="RMI44537.1"/>
    </source>
</evidence>
<dbReference type="GO" id="GO:0006508">
    <property type="term" value="P:proteolysis"/>
    <property type="evidence" value="ECO:0007669"/>
    <property type="project" value="UniProtKB-KW"/>
</dbReference>
<dbReference type="InterPro" id="IPR045357">
    <property type="entry name" value="Aminopeptidase_N-like_N"/>
</dbReference>
<feature type="chain" id="PRO_5018268560" description="Aminopeptidase N" evidence="13">
    <location>
        <begin position="32"/>
        <end position="477"/>
    </location>
</feature>
<comment type="catalytic activity">
    <reaction evidence="1">
        <text>Release of an N-terminal amino acid, Xaa-|-Yaa- from a peptide, amide or arylamide. Xaa is preferably Ala, but may be most amino acids including Pro (slow action). When a terminal hydrophobic residue is followed by a prolyl residue, the two may be released as an intact Xaa-Pro dipeptide.</text>
        <dbReference type="EC" id="3.4.11.2"/>
    </reaction>
</comment>
<dbReference type="GO" id="GO:0016285">
    <property type="term" value="F:alanyl aminopeptidase activity"/>
    <property type="evidence" value="ECO:0007669"/>
    <property type="project" value="UniProtKB-EC"/>
</dbReference>
<evidence type="ECO:0000256" key="4">
    <source>
        <dbReference type="ARBA" id="ARBA00012564"/>
    </source>
</evidence>
<sequence>MSRVPRALTTTAVTAGLALAATLAAALPSDAAPPRFTPGAAGAGDPYFPEMGNGGYKPTHYEIGLKYDPATKGIDAVTSVQARATQNLSRFDLDFQGLTIKRLTVDGRKASYTRQGTQELVITPPKGLRKGKRFTVTVAYSGVPQTIDDPALGVSGWVPTADGGLMLNQPIGAATVYPVDDHPTEKATYGFNLTAPSGLTTIANGDLVGKRSRGGWTTTRWVMNRPMASELAMIAIGKYNEVKGRTAAGRPNLTYTDVNMKIPADKARQFNTQTAQITDWESSIYGRYPWSSTGGITVAGKVGYALETQGRPVYDLYKHPGSIPSGDLLAHELGHQWFGDSVAPYRWSDIWLNEGFATYSEWLWQEKFNKTPIEKSFQAVYSTPATDDLWKGVVSNPGRDHIFDGLVYDRAGAAIHVLRGQIGDKAFFRLLRTWQSTYGGGNGSTAAFVRLAGQVSHKNISKWAHDWIYSEGKPVLK</sequence>
<keyword evidence="6" id="KW-0645">Protease</keyword>
<keyword evidence="8" id="KW-0378">Hydrolase</keyword>
<feature type="signal peptide" evidence="13">
    <location>
        <begin position="1"/>
        <end position="31"/>
    </location>
</feature>
<keyword evidence="7" id="KW-0479">Metal-binding</keyword>
<evidence type="ECO:0000256" key="9">
    <source>
        <dbReference type="ARBA" id="ARBA00022833"/>
    </source>
</evidence>
<evidence type="ECO:0000313" key="17">
    <source>
        <dbReference type="Proteomes" id="UP000282674"/>
    </source>
</evidence>
<protein>
    <recommendedName>
        <fullName evidence="5">Aminopeptidase N</fullName>
        <ecNumber evidence="4">3.4.11.2</ecNumber>
    </recommendedName>
    <alternativeName>
        <fullName evidence="11">Alanine aminopeptidase</fullName>
    </alternativeName>
    <alternativeName>
        <fullName evidence="12">Lysyl aminopeptidase</fullName>
    </alternativeName>
</protein>
<proteinExistence type="inferred from homology"/>
<dbReference type="PANTHER" id="PTHR11533:SF297">
    <property type="entry name" value="AMINOPEPTIDASE N"/>
    <property type="match status" value="1"/>
</dbReference>
<dbReference type="Pfam" id="PF17900">
    <property type="entry name" value="Peptidase_M1_N"/>
    <property type="match status" value="1"/>
</dbReference>
<keyword evidence="9" id="KW-0862">Zinc</keyword>
<dbReference type="InterPro" id="IPR001930">
    <property type="entry name" value="Peptidase_M1"/>
</dbReference>
<keyword evidence="13" id="KW-0732">Signal</keyword>
<dbReference type="PRINTS" id="PR00756">
    <property type="entry name" value="ALADIPTASE"/>
</dbReference>
<accession>A0A3M2M4B0</accession>
<dbReference type="GO" id="GO:0008237">
    <property type="term" value="F:metallopeptidase activity"/>
    <property type="evidence" value="ECO:0007669"/>
    <property type="project" value="UniProtKB-KW"/>
</dbReference>
<comment type="cofactor">
    <cofactor evidence="2">
        <name>Zn(2+)</name>
        <dbReference type="ChEBI" id="CHEBI:29105"/>
    </cofactor>
</comment>
<evidence type="ECO:0000256" key="2">
    <source>
        <dbReference type="ARBA" id="ARBA00001947"/>
    </source>
</evidence>
<evidence type="ECO:0000256" key="7">
    <source>
        <dbReference type="ARBA" id="ARBA00022723"/>
    </source>
</evidence>
<name>A0A3M2M4B0_9ACTN</name>
<dbReference type="InterPro" id="IPR042097">
    <property type="entry name" value="Aminopeptidase_N-like_N_sf"/>
</dbReference>
<keyword evidence="17" id="KW-1185">Reference proteome</keyword>
<dbReference type="GO" id="GO:0008270">
    <property type="term" value="F:zinc ion binding"/>
    <property type="evidence" value="ECO:0007669"/>
    <property type="project" value="InterPro"/>
</dbReference>